<keyword evidence="6 7" id="KW-0472">Membrane</keyword>
<reference evidence="9" key="2">
    <citation type="submission" date="2021-09" db="EMBL/GenBank/DDBJ databases">
        <authorList>
            <person name="Gilroy R."/>
        </authorList>
    </citation>
    <scope>NUCLEOTIDE SEQUENCE</scope>
    <source>
        <strain evidence="9">ChiGjej5B5-7349</strain>
    </source>
</reference>
<dbReference type="InterPro" id="IPR010290">
    <property type="entry name" value="TM_effector"/>
</dbReference>
<feature type="transmembrane region" description="Helical" evidence="7">
    <location>
        <begin position="392"/>
        <end position="414"/>
    </location>
</feature>
<comment type="caution">
    <text evidence="9">The sequence shown here is derived from an EMBL/GenBank/DDBJ whole genome shotgun (WGS) entry which is preliminary data.</text>
</comment>
<feature type="transmembrane region" description="Helical" evidence="7">
    <location>
        <begin position="344"/>
        <end position="371"/>
    </location>
</feature>
<feature type="transmembrane region" description="Helical" evidence="7">
    <location>
        <begin position="268"/>
        <end position="288"/>
    </location>
</feature>
<dbReference type="Pfam" id="PF05977">
    <property type="entry name" value="MFS_3"/>
    <property type="match status" value="1"/>
</dbReference>
<evidence type="ECO:0000256" key="2">
    <source>
        <dbReference type="ARBA" id="ARBA00022448"/>
    </source>
</evidence>
<dbReference type="GO" id="GO:0005886">
    <property type="term" value="C:plasma membrane"/>
    <property type="evidence" value="ECO:0007669"/>
    <property type="project" value="UniProtKB-SubCell"/>
</dbReference>
<dbReference type="Gene3D" id="1.20.1250.20">
    <property type="entry name" value="MFS general substrate transporter like domains"/>
    <property type="match status" value="1"/>
</dbReference>
<dbReference type="AlphaFoldDB" id="A0A921MD19"/>
<feature type="transmembrane region" description="Helical" evidence="7">
    <location>
        <begin position="59"/>
        <end position="78"/>
    </location>
</feature>
<evidence type="ECO:0000256" key="3">
    <source>
        <dbReference type="ARBA" id="ARBA00022475"/>
    </source>
</evidence>
<feature type="domain" description="Major facilitator superfamily (MFS) profile" evidence="8">
    <location>
        <begin position="211"/>
        <end position="452"/>
    </location>
</feature>
<dbReference type="GO" id="GO:0022857">
    <property type="term" value="F:transmembrane transporter activity"/>
    <property type="evidence" value="ECO:0007669"/>
    <property type="project" value="InterPro"/>
</dbReference>
<dbReference type="PANTHER" id="PTHR23513">
    <property type="entry name" value="INTEGRAL MEMBRANE EFFLUX PROTEIN-RELATED"/>
    <property type="match status" value="1"/>
</dbReference>
<evidence type="ECO:0000256" key="7">
    <source>
        <dbReference type="SAM" id="Phobius"/>
    </source>
</evidence>
<feature type="transmembrane region" description="Helical" evidence="7">
    <location>
        <begin position="154"/>
        <end position="177"/>
    </location>
</feature>
<dbReference type="InterPro" id="IPR020846">
    <property type="entry name" value="MFS_dom"/>
</dbReference>
<proteinExistence type="predicted"/>
<feature type="transmembrane region" description="Helical" evidence="7">
    <location>
        <begin position="300"/>
        <end position="324"/>
    </location>
</feature>
<feature type="transmembrane region" description="Helical" evidence="7">
    <location>
        <begin position="90"/>
        <end position="110"/>
    </location>
</feature>
<feature type="transmembrane region" description="Helical" evidence="7">
    <location>
        <begin position="420"/>
        <end position="445"/>
    </location>
</feature>
<evidence type="ECO:0000313" key="9">
    <source>
        <dbReference type="EMBL" id="HJG79236.1"/>
    </source>
</evidence>
<sequence>MTPRPPRLARLRALFADTRPLTHPHFRRMWQANIITSIGAQLTVVAVPAQIYSITESSAMVGLTGIFGLVPLVVFGLWGGALADAMDRRTLLLITTAGLIGTAVLFWVQAALALDSVWLLLAIFALQQSFFAVNQPVRTAILPRIVPMHLLPSATSLNMTVVMAGAIVGPLMGGALIPLVGFAWLYLIDSVFLFATLYAVVRLPSLVPENAIASPGLRSVLDGFRYLRLHHVLLMSFVVDIIAMVFGMPRILFPEIAHENFGGPVDGGIVYALLFAAMPVGTVLGGVFSGWVSRVERQGLAVVNAIIVWGAAVAVLGLAVGLAGRVRPAAEAAAGSATSGPDGGLALGGALLVLLVVGLGMLVVGGAADMASAAFRSTMLQEAATDDVRGRLQGVFIVVVAGGPRLADILHGWAASGVGAAWATGGGGLLVIVGVLVACALVPAFHRYRVER</sequence>
<dbReference type="PROSITE" id="PS50850">
    <property type="entry name" value="MFS"/>
    <property type="match status" value="1"/>
</dbReference>
<accession>A0A921MD19</accession>
<keyword evidence="5 7" id="KW-1133">Transmembrane helix</keyword>
<evidence type="ECO:0000256" key="6">
    <source>
        <dbReference type="ARBA" id="ARBA00023136"/>
    </source>
</evidence>
<dbReference type="PANTHER" id="PTHR23513:SF9">
    <property type="entry name" value="ENTEROBACTIN EXPORTER ENTS"/>
    <property type="match status" value="1"/>
</dbReference>
<dbReference type="Proteomes" id="UP000784435">
    <property type="component" value="Unassembled WGS sequence"/>
</dbReference>
<name>A0A921MD19_9MICO</name>
<feature type="transmembrane region" description="Helical" evidence="7">
    <location>
        <begin position="226"/>
        <end position="248"/>
    </location>
</feature>
<keyword evidence="2" id="KW-0813">Transport</keyword>
<gene>
    <name evidence="9" type="ORF">K8V08_02355</name>
</gene>
<evidence type="ECO:0000256" key="1">
    <source>
        <dbReference type="ARBA" id="ARBA00004429"/>
    </source>
</evidence>
<dbReference type="CDD" id="cd06173">
    <property type="entry name" value="MFS_MefA_like"/>
    <property type="match status" value="1"/>
</dbReference>
<dbReference type="InterPro" id="IPR036259">
    <property type="entry name" value="MFS_trans_sf"/>
</dbReference>
<evidence type="ECO:0000256" key="5">
    <source>
        <dbReference type="ARBA" id="ARBA00022989"/>
    </source>
</evidence>
<protein>
    <submittedName>
        <fullName evidence="9">MFS transporter</fullName>
    </submittedName>
</protein>
<feature type="transmembrane region" description="Helical" evidence="7">
    <location>
        <begin position="34"/>
        <end position="53"/>
    </location>
</feature>
<keyword evidence="3" id="KW-1003">Cell membrane</keyword>
<evidence type="ECO:0000259" key="8">
    <source>
        <dbReference type="PROSITE" id="PS50850"/>
    </source>
</evidence>
<keyword evidence="4 7" id="KW-0812">Transmembrane</keyword>
<evidence type="ECO:0000256" key="4">
    <source>
        <dbReference type="ARBA" id="ARBA00022692"/>
    </source>
</evidence>
<reference evidence="9" key="1">
    <citation type="journal article" date="2021" name="PeerJ">
        <title>Extensive microbial diversity within the chicken gut microbiome revealed by metagenomics and culture.</title>
        <authorList>
            <person name="Gilroy R."/>
            <person name="Ravi A."/>
            <person name="Getino M."/>
            <person name="Pursley I."/>
            <person name="Horton D.L."/>
            <person name="Alikhan N.F."/>
            <person name="Baker D."/>
            <person name="Gharbi K."/>
            <person name="Hall N."/>
            <person name="Watson M."/>
            <person name="Adriaenssens E.M."/>
            <person name="Foster-Nyarko E."/>
            <person name="Jarju S."/>
            <person name="Secka A."/>
            <person name="Antonio M."/>
            <person name="Oren A."/>
            <person name="Chaudhuri R.R."/>
            <person name="La Ragione R."/>
            <person name="Hildebrand F."/>
            <person name="Pallen M.J."/>
        </authorList>
    </citation>
    <scope>NUCLEOTIDE SEQUENCE</scope>
    <source>
        <strain evidence="9">ChiGjej5B5-7349</strain>
    </source>
</reference>
<dbReference type="EMBL" id="DYUK01000054">
    <property type="protein sequence ID" value="HJG79236.1"/>
    <property type="molecule type" value="Genomic_DNA"/>
</dbReference>
<comment type="subcellular location">
    <subcellularLocation>
        <location evidence="1">Cell inner membrane</location>
        <topology evidence="1">Multi-pass membrane protein</topology>
    </subcellularLocation>
</comment>
<organism evidence="9 10">
    <name type="scientific">Brevibacterium senegalense</name>
    <dbReference type="NCBI Taxonomy" id="1033736"/>
    <lineage>
        <taxon>Bacteria</taxon>
        <taxon>Bacillati</taxon>
        <taxon>Actinomycetota</taxon>
        <taxon>Actinomycetes</taxon>
        <taxon>Micrococcales</taxon>
        <taxon>Brevibacteriaceae</taxon>
        <taxon>Brevibacterium</taxon>
    </lineage>
</organism>
<dbReference type="SUPFAM" id="SSF103473">
    <property type="entry name" value="MFS general substrate transporter"/>
    <property type="match status" value="1"/>
</dbReference>
<evidence type="ECO:0000313" key="10">
    <source>
        <dbReference type="Proteomes" id="UP000784435"/>
    </source>
</evidence>